<accession>A0A7C2G038</accession>
<name>A0A7C2G038_9CREN</name>
<dbReference type="AlphaFoldDB" id="A0A7C2G038"/>
<evidence type="ECO:0000313" key="1">
    <source>
        <dbReference type="EMBL" id="HEF87926.1"/>
    </source>
</evidence>
<gene>
    <name evidence="1" type="ORF">ENP55_06625</name>
</gene>
<protein>
    <submittedName>
        <fullName evidence="1">Uncharacterized protein</fullName>
    </submittedName>
</protein>
<reference evidence="1" key="1">
    <citation type="journal article" date="2020" name="mSystems">
        <title>Genome- and Community-Level Interaction Insights into Carbon Utilization and Element Cycling Functions of Hydrothermarchaeota in Hydrothermal Sediment.</title>
        <authorList>
            <person name="Zhou Z."/>
            <person name="Liu Y."/>
            <person name="Xu W."/>
            <person name="Pan J."/>
            <person name="Luo Z.H."/>
            <person name="Li M."/>
        </authorList>
    </citation>
    <scope>NUCLEOTIDE SEQUENCE [LARGE SCALE GENOMIC DNA]</scope>
    <source>
        <strain evidence="1">SpSt-23</strain>
    </source>
</reference>
<comment type="caution">
    <text evidence="1">The sequence shown here is derived from an EMBL/GenBank/DDBJ whole genome shotgun (WGS) entry which is preliminary data.</text>
</comment>
<proteinExistence type="predicted"/>
<organism evidence="1">
    <name type="scientific">Thermosphaera aggregans</name>
    <dbReference type="NCBI Taxonomy" id="54254"/>
    <lineage>
        <taxon>Archaea</taxon>
        <taxon>Thermoproteota</taxon>
        <taxon>Thermoprotei</taxon>
        <taxon>Desulfurococcales</taxon>
        <taxon>Desulfurococcaceae</taxon>
        <taxon>Thermosphaera</taxon>
    </lineage>
</organism>
<dbReference type="EMBL" id="DSJT01000035">
    <property type="protein sequence ID" value="HEF87926.1"/>
    <property type="molecule type" value="Genomic_DNA"/>
</dbReference>
<sequence length="157" mass="17895">MGLIKIYSVSVKNLSGFIDRLKALGYTIEEGPHVVLEDNSEVSVFKGYRNTELEFIIVSHYLTQYYKAVLENPGSDEEYLEKLLSLKYSSERWSIPVSPIYFIAFNSSLEEFLSSFKDEYPVENAEEILSKYRSANPNYQKIIEAAVGRIIDGLSEG</sequence>